<feature type="binding site" evidence="7">
    <location>
        <position position="173"/>
    </location>
    <ligand>
        <name>Mn(2+)</name>
        <dbReference type="ChEBI" id="CHEBI:29035"/>
        <label>1</label>
    </ligand>
</feature>
<feature type="binding site" evidence="5 7">
    <location>
        <position position="171"/>
    </location>
    <ligand>
        <name>Mn(2+)</name>
        <dbReference type="ChEBI" id="CHEBI:29035"/>
        <label>1</label>
    </ligand>
</feature>
<dbReference type="PANTHER" id="PTHR11358:SF35">
    <property type="entry name" value="FORMIMIDOYLGLUTAMASE"/>
    <property type="match status" value="1"/>
</dbReference>
<keyword evidence="3 5" id="KW-0369">Histidine metabolism</keyword>
<dbReference type="InterPro" id="IPR006035">
    <property type="entry name" value="Ureohydrolase"/>
</dbReference>
<feature type="binding site" evidence="5">
    <location>
        <position position="261"/>
    </location>
    <ligand>
        <name>Mn(2+)</name>
        <dbReference type="ChEBI" id="CHEBI:29035"/>
        <label>2</label>
    </ligand>
</feature>
<dbReference type="PROSITE" id="PS51409">
    <property type="entry name" value="ARGINASE_2"/>
    <property type="match status" value="1"/>
</dbReference>
<dbReference type="EMBL" id="AP014862">
    <property type="protein sequence ID" value="BAU73514.1"/>
    <property type="molecule type" value="Genomic_DNA"/>
</dbReference>
<organism evidence="9 10">
    <name type="scientific">Metapseudomonas furukawaii</name>
    <name type="common">Pseudomonas furukawaii</name>
    <dbReference type="NCBI Taxonomy" id="1149133"/>
    <lineage>
        <taxon>Bacteria</taxon>
        <taxon>Pseudomonadati</taxon>
        <taxon>Pseudomonadota</taxon>
        <taxon>Gammaproteobacteria</taxon>
        <taxon>Pseudomonadales</taxon>
        <taxon>Pseudomonadaceae</taxon>
        <taxon>Metapseudomonas</taxon>
    </lineage>
</organism>
<keyword evidence="2 5" id="KW-0378">Hydrolase</keyword>
<dbReference type="PIRSF" id="PIRSF036979">
    <property type="entry name" value="Arginase"/>
    <property type="match status" value="1"/>
</dbReference>
<dbReference type="KEGG" id="pfuw:KF707C_18260"/>
<evidence type="ECO:0000256" key="2">
    <source>
        <dbReference type="ARBA" id="ARBA00022801"/>
    </source>
</evidence>
<feature type="binding site" evidence="7">
    <location>
        <position position="263"/>
    </location>
    <ligand>
        <name>Mn(2+)</name>
        <dbReference type="ChEBI" id="CHEBI:29035"/>
        <label>1</label>
    </ligand>
</feature>
<evidence type="ECO:0000256" key="7">
    <source>
        <dbReference type="PIRSR" id="PIRSR036979-1"/>
    </source>
</evidence>
<dbReference type="NCBIfam" id="TIGR01227">
    <property type="entry name" value="hutG"/>
    <property type="match status" value="1"/>
</dbReference>
<dbReference type="GO" id="GO:0050415">
    <property type="term" value="F:formimidoylglutamase activity"/>
    <property type="evidence" value="ECO:0007669"/>
    <property type="project" value="UniProtKB-UniRule"/>
</dbReference>
<dbReference type="InterPro" id="IPR023696">
    <property type="entry name" value="Ureohydrolase_dom_sf"/>
</dbReference>
<feature type="binding site" evidence="5 7">
    <location>
        <position position="175"/>
    </location>
    <ligand>
        <name>Mn(2+)</name>
        <dbReference type="ChEBI" id="CHEBI:29035"/>
        <label>1</label>
    </ligand>
</feature>
<feature type="binding site" evidence="5 7">
    <location>
        <position position="261"/>
    </location>
    <ligand>
        <name>Mn(2+)</name>
        <dbReference type="ChEBI" id="CHEBI:29035"/>
        <label>1</label>
    </ligand>
</feature>
<comment type="cofactor">
    <cofactor evidence="5 7">
        <name>Mn(2+)</name>
        <dbReference type="ChEBI" id="CHEBI:29035"/>
    </cofactor>
    <text evidence="5 7">Binds 2 manganese ions per subunit.</text>
</comment>
<dbReference type="GO" id="GO:0008783">
    <property type="term" value="F:agmatinase activity"/>
    <property type="evidence" value="ECO:0007669"/>
    <property type="project" value="TreeGrafter"/>
</dbReference>
<gene>
    <name evidence="9" type="ORF">KF707C_18260</name>
</gene>
<feature type="binding site" evidence="5">
    <location>
        <position position="171"/>
    </location>
    <ligand>
        <name>Mn(2+)</name>
        <dbReference type="ChEBI" id="CHEBI:29035"/>
        <label>2</label>
    </ligand>
</feature>
<evidence type="ECO:0000313" key="10">
    <source>
        <dbReference type="Proteomes" id="UP000218554"/>
    </source>
</evidence>
<dbReference type="InterPro" id="IPR005923">
    <property type="entry name" value="HutG"/>
</dbReference>
<evidence type="ECO:0000256" key="8">
    <source>
        <dbReference type="PROSITE-ProRule" id="PRU00742"/>
    </source>
</evidence>
<evidence type="ECO:0000256" key="5">
    <source>
        <dbReference type="HAMAP-Rule" id="MF_00737"/>
    </source>
</evidence>
<keyword evidence="1 5" id="KW-0479">Metal-binding</keyword>
<dbReference type="GO" id="GO:0019556">
    <property type="term" value="P:L-histidine catabolic process to glutamate and formamide"/>
    <property type="evidence" value="ECO:0007669"/>
    <property type="project" value="UniProtKB-UniRule"/>
</dbReference>
<reference evidence="9 10" key="2">
    <citation type="journal article" date="2017" name="Int. J. Syst. Evol. Microbiol.">
        <title>Pseudomonas furukawaii sp. nov., a polychlorinated biphenyl-degrading bacterium isolated from biphenyl-contaminated soil in Japan.</title>
        <authorList>
            <person name="Kimura N."/>
            <person name="Watanabe T."/>
            <person name="Suenaga H."/>
            <person name="Fujihara H."/>
            <person name="Futagami T."/>
            <person name="Goto M."/>
            <person name="Hanada S."/>
            <person name="Hirose J."/>
        </authorList>
    </citation>
    <scope>NUCLEOTIDE SEQUENCE [LARGE SCALE GENOMIC DNA]</scope>
    <source>
        <strain evidence="10">DSM 10086 / NBRC 110670 / KF707</strain>
    </source>
</reference>
<proteinExistence type="inferred from homology"/>
<dbReference type="CDD" id="cd09988">
    <property type="entry name" value="Formimidoylglutamase"/>
    <property type="match status" value="1"/>
</dbReference>
<accession>A0AAD1FEW2</accession>
<sequence length="330" mass="35820">MRGADQRTTGLTFQPMDVKMTEQIDMSAWQGRVDTGEGERARRWHQWVRPLAPDAPAGVALVGFACDEGVRRNQGRTGAALGPGALRRALANLAWHGDGYLHDAGDVVCADEQLETAQETFAARLARLLDEGHLPIGLGGGHEIAFASFSGLFQHLRRHCETPRIGILNLDAHLDLRHAERPSSGTPFRQIAELCERQGMPFHYCCLGVSRPNNTAALFAAADRLQVRYRLDHQVSEDPAEAEALLDRMLAEVDHLYLTLCLDVLPAGQAPGVSAPATHGVALPLVERLVRRAAASGKLRLADVAELNPRLDCDGLTARSGARLIHALLA</sequence>
<dbReference type="HAMAP" id="MF_00737">
    <property type="entry name" value="Formimidoylglutam"/>
    <property type="match status" value="1"/>
</dbReference>
<evidence type="ECO:0000256" key="3">
    <source>
        <dbReference type="ARBA" id="ARBA00022808"/>
    </source>
</evidence>
<dbReference type="Proteomes" id="UP000218554">
    <property type="component" value="Chromosome"/>
</dbReference>
<dbReference type="SUPFAM" id="SSF52768">
    <property type="entry name" value="Arginase/deacetylase"/>
    <property type="match status" value="1"/>
</dbReference>
<feature type="binding site" evidence="5 7">
    <location>
        <position position="142"/>
    </location>
    <ligand>
        <name>Mn(2+)</name>
        <dbReference type="ChEBI" id="CHEBI:29035"/>
        <label>1</label>
    </ligand>
</feature>
<feature type="binding site" evidence="5">
    <location>
        <position position="173"/>
    </location>
    <ligand>
        <name>Mn(2+)</name>
        <dbReference type="ChEBI" id="CHEBI:29035"/>
        <label>2</label>
    </ligand>
</feature>
<dbReference type="AlphaFoldDB" id="A0AAD1FEW2"/>
<feature type="binding site" evidence="5">
    <location>
        <position position="263"/>
    </location>
    <ligand>
        <name>Mn(2+)</name>
        <dbReference type="ChEBI" id="CHEBI:29035"/>
        <label>2</label>
    </ligand>
</feature>
<dbReference type="PANTHER" id="PTHR11358">
    <property type="entry name" value="ARGINASE/AGMATINASE"/>
    <property type="match status" value="1"/>
</dbReference>
<dbReference type="GO" id="GO:0030145">
    <property type="term" value="F:manganese ion binding"/>
    <property type="evidence" value="ECO:0007669"/>
    <property type="project" value="UniProtKB-UniRule"/>
</dbReference>
<dbReference type="Gene3D" id="3.40.800.10">
    <property type="entry name" value="Ureohydrolase domain"/>
    <property type="match status" value="1"/>
</dbReference>
<evidence type="ECO:0000256" key="1">
    <source>
        <dbReference type="ARBA" id="ARBA00022723"/>
    </source>
</evidence>
<comment type="similarity">
    <text evidence="5 8">Belongs to the arginase family.</text>
</comment>
<evidence type="ECO:0000313" key="9">
    <source>
        <dbReference type="EMBL" id="BAU73514.1"/>
    </source>
</evidence>
<protein>
    <recommendedName>
        <fullName evidence="5 6">Formimidoylglutamase</fullName>
        <ecNumber evidence="5 6">3.5.3.8</ecNumber>
    </recommendedName>
    <alternativeName>
        <fullName evidence="5">Formiminoglutamase</fullName>
    </alternativeName>
    <alternativeName>
        <fullName evidence="5">Formiminoglutamate hydrolase</fullName>
    </alternativeName>
</protein>
<comment type="catalytic activity">
    <reaction evidence="5">
        <text>N-formimidoyl-L-glutamate + H2O = formamide + L-glutamate</text>
        <dbReference type="Rhea" id="RHEA:22492"/>
        <dbReference type="ChEBI" id="CHEBI:15377"/>
        <dbReference type="ChEBI" id="CHEBI:16397"/>
        <dbReference type="ChEBI" id="CHEBI:29985"/>
        <dbReference type="ChEBI" id="CHEBI:58928"/>
        <dbReference type="EC" id="3.5.3.8"/>
    </reaction>
</comment>
<name>A0AAD1FEW2_METFU</name>
<dbReference type="Pfam" id="PF00491">
    <property type="entry name" value="Arginase"/>
    <property type="match status" value="1"/>
</dbReference>
<keyword evidence="4 5" id="KW-0464">Manganese</keyword>
<evidence type="ECO:0000256" key="4">
    <source>
        <dbReference type="ARBA" id="ARBA00023211"/>
    </source>
</evidence>
<reference evidence="10" key="1">
    <citation type="submission" date="2015-05" db="EMBL/GenBank/DDBJ databases">
        <title>Draft genome sequencing of a biphenyl-degrading bacterium, Pseudomonas balearica KF707 (=NBRC110670).</title>
        <authorList>
            <person name="Kimura N."/>
            <person name="Hirose J."/>
            <person name="Watanabe T."/>
            <person name="Suenaga H."/>
            <person name="Fujihara H."/>
            <person name="Noguchi M."/>
            <person name="Hashimoto M."/>
            <person name="Shimodaira J."/>
            <person name="Tsuchikane K."/>
            <person name="Hosoyama A."/>
            <person name="Yamazoe A."/>
            <person name="Fujita N."/>
            <person name="Furukawa K."/>
        </authorList>
    </citation>
    <scope>NUCLEOTIDE SEQUENCE [LARGE SCALE GENOMIC DNA]</scope>
    <source>
        <strain evidence="10">DSM 10086 / NBRC 110670 / KF707</strain>
    </source>
</reference>
<evidence type="ECO:0000256" key="6">
    <source>
        <dbReference type="NCBIfam" id="TIGR01227"/>
    </source>
</evidence>
<keyword evidence="10" id="KW-1185">Reference proteome</keyword>
<dbReference type="EC" id="3.5.3.8" evidence="5 6"/>
<comment type="function">
    <text evidence="5">Catalyzes the conversion of N-formimidoyl-L-glutamate to L-glutamate and formamide.</text>
</comment>
<comment type="pathway">
    <text evidence="5">Amino-acid degradation; L-histidine degradation into L-glutamate; L-glutamate from N-formimidoyl-L-glutamate (hydrolase route): step 1/1.</text>
</comment>
<dbReference type="GO" id="GO:0033389">
    <property type="term" value="P:putrescine biosynthetic process from arginine, via agmatine"/>
    <property type="evidence" value="ECO:0007669"/>
    <property type="project" value="TreeGrafter"/>
</dbReference>